<keyword evidence="2" id="KW-1185">Reference proteome</keyword>
<reference evidence="2" key="1">
    <citation type="submission" date="2016-06" db="EMBL/GenBank/DDBJ databases">
        <authorList>
            <person name="Xu Y."/>
            <person name="Nagy A."/>
            <person name="Yan X."/>
            <person name="Kim S.W."/>
            <person name="Haley B."/>
            <person name="Liu N.T."/>
            <person name="Nou X."/>
        </authorList>
    </citation>
    <scope>NUCLEOTIDE SEQUENCE [LARGE SCALE GENOMIC DNA]</scope>
    <source>
        <strain evidence="2">ATCC 49129</strain>
    </source>
</reference>
<sequence length="62" mass="7411">MKDKPKQKTARVRIYYRDHNCNSTVIEKIVSGKNKKLLETAIKQYLLTVNQDYYSYMVDQHT</sequence>
<evidence type="ECO:0000313" key="2">
    <source>
        <dbReference type="Proteomes" id="UP000078572"/>
    </source>
</evidence>
<accession>A0A191ZVY0</accession>
<protein>
    <submittedName>
        <fullName evidence="1">Uncharacterized protein</fullName>
    </submittedName>
</protein>
<dbReference type="AlphaFoldDB" id="A0A191ZVY0"/>
<proteinExistence type="predicted"/>
<name>A0A191ZVY0_9RALS</name>
<dbReference type="EMBL" id="CP016022">
    <property type="protein sequence ID" value="ANJ72259.1"/>
    <property type="molecule type" value="Genomic_DNA"/>
</dbReference>
<dbReference type="Proteomes" id="UP000078572">
    <property type="component" value="Chromosome 1"/>
</dbReference>
<gene>
    <name evidence="1" type="ORF">A9Y76_07170</name>
</gene>
<organism evidence="1 2">
    <name type="scientific">Ralstonia insidiosa</name>
    <dbReference type="NCBI Taxonomy" id="190721"/>
    <lineage>
        <taxon>Bacteria</taxon>
        <taxon>Pseudomonadati</taxon>
        <taxon>Pseudomonadota</taxon>
        <taxon>Betaproteobacteria</taxon>
        <taxon>Burkholderiales</taxon>
        <taxon>Burkholderiaceae</taxon>
        <taxon>Ralstonia</taxon>
    </lineage>
</organism>
<evidence type="ECO:0000313" key="1">
    <source>
        <dbReference type="EMBL" id="ANJ72259.1"/>
    </source>
</evidence>